<evidence type="ECO:0000313" key="10">
    <source>
        <dbReference type="Proteomes" id="UP000250744"/>
    </source>
</evidence>
<evidence type="ECO:0000256" key="8">
    <source>
        <dbReference type="ARBA" id="ARBA00023277"/>
    </source>
</evidence>
<evidence type="ECO:0000256" key="3">
    <source>
        <dbReference type="ARBA" id="ARBA00006906"/>
    </source>
</evidence>
<comment type="caution">
    <text evidence="9">The sequence shown here is derived from an EMBL/GenBank/DDBJ whole genome shotgun (WGS) entry which is preliminary data.</text>
</comment>
<accession>A0A364NIU0</accession>
<dbReference type="NCBIfam" id="TIGR01182">
    <property type="entry name" value="eda"/>
    <property type="match status" value="1"/>
</dbReference>
<evidence type="ECO:0000256" key="2">
    <source>
        <dbReference type="ARBA" id="ARBA00004736"/>
    </source>
</evidence>
<dbReference type="NCBIfam" id="NF004325">
    <property type="entry name" value="PRK05718.1"/>
    <property type="match status" value="1"/>
</dbReference>
<dbReference type="Gene3D" id="3.20.20.70">
    <property type="entry name" value="Aldolase class I"/>
    <property type="match status" value="1"/>
</dbReference>
<dbReference type="EC" id="4.1.2.14" evidence="5"/>
<evidence type="ECO:0000256" key="1">
    <source>
        <dbReference type="ARBA" id="ARBA00000654"/>
    </source>
</evidence>
<dbReference type="PROSITE" id="PS00160">
    <property type="entry name" value="ALDOLASE_KDPG_KHG_2"/>
    <property type="match status" value="1"/>
</dbReference>
<comment type="pathway">
    <text evidence="2">Carbohydrate acid metabolism; 2-dehydro-3-deoxy-D-gluconate degradation; D-glyceraldehyde 3-phosphate and pyruvate from 2-dehydro-3-deoxy-D-gluconate: step 2/2.</text>
</comment>
<evidence type="ECO:0000256" key="4">
    <source>
        <dbReference type="ARBA" id="ARBA00011233"/>
    </source>
</evidence>
<dbReference type="InterPro" id="IPR031337">
    <property type="entry name" value="KDPG/KHG_AS_1"/>
</dbReference>
<dbReference type="SUPFAM" id="SSF51569">
    <property type="entry name" value="Aldolase"/>
    <property type="match status" value="1"/>
</dbReference>
<comment type="catalytic activity">
    <reaction evidence="1">
        <text>2-dehydro-3-deoxy-6-phospho-D-gluconate = D-glyceraldehyde 3-phosphate + pyruvate</text>
        <dbReference type="Rhea" id="RHEA:17089"/>
        <dbReference type="ChEBI" id="CHEBI:15361"/>
        <dbReference type="ChEBI" id="CHEBI:57569"/>
        <dbReference type="ChEBI" id="CHEBI:59776"/>
        <dbReference type="EC" id="4.1.2.14"/>
    </reaction>
</comment>
<evidence type="ECO:0000256" key="7">
    <source>
        <dbReference type="ARBA" id="ARBA00023270"/>
    </source>
</evidence>
<dbReference type="PANTHER" id="PTHR30246:SF1">
    <property type="entry name" value="2-DEHYDRO-3-DEOXY-6-PHOSPHOGALACTONATE ALDOLASE-RELATED"/>
    <property type="match status" value="1"/>
</dbReference>
<dbReference type="PROSITE" id="PS00159">
    <property type="entry name" value="ALDOLASE_KDPG_KHG_1"/>
    <property type="match status" value="1"/>
</dbReference>
<dbReference type="RefSeq" id="WP_112160153.1">
    <property type="nucleotide sequence ID" value="NZ_QKRX01000013.1"/>
</dbReference>
<reference evidence="9 10" key="1">
    <citation type="submission" date="2018-06" db="EMBL/GenBank/DDBJ databases">
        <title>Nitrincola tibetense sp. nov., isolated from Lake XuguoCo on Tibetan Plateau.</title>
        <authorList>
            <person name="Xing P."/>
        </authorList>
    </citation>
    <scope>NUCLEOTIDE SEQUENCE [LARGE SCALE GENOMIC DNA]</scope>
    <source>
        <strain evidence="10">xg18</strain>
    </source>
</reference>
<keyword evidence="6 9" id="KW-0456">Lyase</keyword>
<keyword evidence="10" id="KW-1185">Reference proteome</keyword>
<protein>
    <recommendedName>
        <fullName evidence="5">2-dehydro-3-deoxy-phosphogluconate aldolase</fullName>
        <ecNumber evidence="5">4.1.2.14</ecNumber>
    </recommendedName>
</protein>
<dbReference type="InterPro" id="IPR000887">
    <property type="entry name" value="Aldlse_KDPG_KHG"/>
</dbReference>
<keyword evidence="7" id="KW-0704">Schiff base</keyword>
<evidence type="ECO:0000256" key="5">
    <source>
        <dbReference type="ARBA" id="ARBA00013063"/>
    </source>
</evidence>
<dbReference type="Pfam" id="PF01081">
    <property type="entry name" value="Aldolase"/>
    <property type="match status" value="1"/>
</dbReference>
<sequence length="223" mass="24114">MNNETLKQQNITEIDRICSLSPVIPVLTFNTLDEVLPIAEALVKGGLPVLEVTLRTDIALQAIKLIADSLPNAQVGAGTVLNPKQYDAACEAGATFIVTPGSTTELLEHALTHKVPLLPGIQTISELMHAYALGYKRFKFFPAEVSGGVNALKAFAGPIGDVRFCPTGGIRLETAADYLNLNNVMCVGGSWLTPQALINQQDWQAIQQIARDTVFQLRPHQNI</sequence>
<dbReference type="InterPro" id="IPR013785">
    <property type="entry name" value="Aldolase_TIM"/>
</dbReference>
<dbReference type="PANTHER" id="PTHR30246">
    <property type="entry name" value="2-KETO-3-DEOXY-6-PHOSPHOGLUCONATE ALDOLASE"/>
    <property type="match status" value="1"/>
</dbReference>
<dbReference type="OrthoDB" id="9805177at2"/>
<organism evidence="9 10">
    <name type="scientific">Nitrincola tibetensis</name>
    <dbReference type="NCBI Taxonomy" id="2219697"/>
    <lineage>
        <taxon>Bacteria</taxon>
        <taxon>Pseudomonadati</taxon>
        <taxon>Pseudomonadota</taxon>
        <taxon>Gammaproteobacteria</taxon>
        <taxon>Oceanospirillales</taxon>
        <taxon>Oceanospirillaceae</taxon>
        <taxon>Nitrincola</taxon>
    </lineage>
</organism>
<comment type="subunit">
    <text evidence="4">Homotrimer.</text>
</comment>
<dbReference type="GO" id="GO:0008675">
    <property type="term" value="F:2-dehydro-3-deoxy-phosphogluconate aldolase activity"/>
    <property type="evidence" value="ECO:0007669"/>
    <property type="project" value="UniProtKB-EC"/>
</dbReference>
<dbReference type="CDD" id="cd00452">
    <property type="entry name" value="KDPG_aldolase"/>
    <property type="match status" value="1"/>
</dbReference>
<dbReference type="Proteomes" id="UP000250744">
    <property type="component" value="Unassembled WGS sequence"/>
</dbReference>
<dbReference type="EMBL" id="QKRX01000013">
    <property type="protein sequence ID" value="RAU17049.1"/>
    <property type="molecule type" value="Genomic_DNA"/>
</dbReference>
<dbReference type="AlphaFoldDB" id="A0A364NIU0"/>
<evidence type="ECO:0000256" key="6">
    <source>
        <dbReference type="ARBA" id="ARBA00023239"/>
    </source>
</evidence>
<dbReference type="InterPro" id="IPR031338">
    <property type="entry name" value="KDPG/KHG_AS_2"/>
</dbReference>
<name>A0A364NIU0_9GAMM</name>
<comment type="similarity">
    <text evidence="3">Belongs to the KHG/KDPG aldolase family.</text>
</comment>
<proteinExistence type="inferred from homology"/>
<keyword evidence="8" id="KW-0119">Carbohydrate metabolism</keyword>
<evidence type="ECO:0000313" key="9">
    <source>
        <dbReference type="EMBL" id="RAU17049.1"/>
    </source>
</evidence>
<gene>
    <name evidence="9" type="ORF">DN062_15185</name>
</gene>